<proteinExistence type="predicted"/>
<protein>
    <recommendedName>
        <fullName evidence="1">Reverse transcriptase domain-containing protein</fullName>
    </recommendedName>
</protein>
<accession>A0A8S2UGM0</accession>
<dbReference type="AlphaFoldDB" id="A0A8S2UGM0"/>
<dbReference type="InterPro" id="IPR053134">
    <property type="entry name" value="RNA-dir_DNA_polymerase"/>
</dbReference>
<evidence type="ECO:0000313" key="2">
    <source>
        <dbReference type="EMBL" id="CAF4334506.1"/>
    </source>
</evidence>
<reference evidence="2" key="1">
    <citation type="submission" date="2021-02" db="EMBL/GenBank/DDBJ databases">
        <authorList>
            <person name="Nowell W R."/>
        </authorList>
    </citation>
    <scope>NUCLEOTIDE SEQUENCE</scope>
</reference>
<dbReference type="EMBL" id="CAJOBA010061947">
    <property type="protein sequence ID" value="CAF4334506.1"/>
    <property type="molecule type" value="Genomic_DNA"/>
</dbReference>
<evidence type="ECO:0000259" key="1">
    <source>
        <dbReference type="PROSITE" id="PS50878"/>
    </source>
</evidence>
<comment type="caution">
    <text evidence="2">The sequence shown here is derived from an EMBL/GenBank/DDBJ whole genome shotgun (WGS) entry which is preliminary data.</text>
</comment>
<dbReference type="PANTHER" id="PTHR24559:SF444">
    <property type="entry name" value="REVERSE TRANSCRIPTASE DOMAIN-CONTAINING PROTEIN"/>
    <property type="match status" value="1"/>
</dbReference>
<dbReference type="PANTHER" id="PTHR24559">
    <property type="entry name" value="TRANSPOSON TY3-I GAG-POL POLYPROTEIN"/>
    <property type="match status" value="1"/>
</dbReference>
<sequence>FDQLSEAVIFTKFDFKSGYFQIPLAKEDRPKTAFSTRDNHYQFTVLPQGVTNGLATFQRVINHILGPTRWRYALAYIDDIIIYSRTFEDHLSHLKEICQLVKEANFRLNSEKCEVARTQTDYLGHQIKQGDIRPSPVNIRGLLHTELPTAEDQDLIAEYDYIVQHIKGINNAMPDYLSRSSVDDAEEDLDENIFVCSKSTQTDVESLTAILVPVSEGTPYYSIYPRSIARSTTPG</sequence>
<dbReference type="InterPro" id="IPR043502">
    <property type="entry name" value="DNA/RNA_pol_sf"/>
</dbReference>
<dbReference type="SUPFAM" id="SSF56672">
    <property type="entry name" value="DNA/RNA polymerases"/>
    <property type="match status" value="1"/>
</dbReference>
<dbReference type="Proteomes" id="UP000682733">
    <property type="component" value="Unassembled WGS sequence"/>
</dbReference>
<dbReference type="Gene3D" id="3.10.10.10">
    <property type="entry name" value="HIV Type 1 Reverse Transcriptase, subunit A, domain 1"/>
    <property type="match status" value="1"/>
</dbReference>
<dbReference type="InterPro" id="IPR000477">
    <property type="entry name" value="RT_dom"/>
</dbReference>
<dbReference type="Pfam" id="PF00078">
    <property type="entry name" value="RVT_1"/>
    <property type="match status" value="1"/>
</dbReference>
<feature type="non-terminal residue" evidence="2">
    <location>
        <position position="1"/>
    </location>
</feature>
<dbReference type="CDD" id="cd01647">
    <property type="entry name" value="RT_LTR"/>
    <property type="match status" value="1"/>
</dbReference>
<dbReference type="Gene3D" id="3.30.70.270">
    <property type="match status" value="1"/>
</dbReference>
<gene>
    <name evidence="2" type="ORF">TMI583_LOCUS40250</name>
</gene>
<dbReference type="InterPro" id="IPR043128">
    <property type="entry name" value="Rev_trsase/Diguanyl_cyclase"/>
</dbReference>
<dbReference type="PROSITE" id="PS50878">
    <property type="entry name" value="RT_POL"/>
    <property type="match status" value="1"/>
</dbReference>
<name>A0A8S2UGM0_9BILA</name>
<evidence type="ECO:0000313" key="3">
    <source>
        <dbReference type="Proteomes" id="UP000682733"/>
    </source>
</evidence>
<organism evidence="2 3">
    <name type="scientific">Didymodactylos carnosus</name>
    <dbReference type="NCBI Taxonomy" id="1234261"/>
    <lineage>
        <taxon>Eukaryota</taxon>
        <taxon>Metazoa</taxon>
        <taxon>Spiralia</taxon>
        <taxon>Gnathifera</taxon>
        <taxon>Rotifera</taxon>
        <taxon>Eurotatoria</taxon>
        <taxon>Bdelloidea</taxon>
        <taxon>Philodinida</taxon>
        <taxon>Philodinidae</taxon>
        <taxon>Didymodactylos</taxon>
    </lineage>
</organism>
<feature type="domain" description="Reverse transcriptase" evidence="1">
    <location>
        <begin position="1"/>
        <end position="127"/>
    </location>
</feature>